<dbReference type="AlphaFoldDB" id="A0A1F8FJC7"/>
<protein>
    <submittedName>
        <fullName evidence="2">Uncharacterized protein</fullName>
    </submittedName>
</protein>
<organism evidence="2 3">
    <name type="scientific">Candidatus Yanofskybacteria bacterium RIFCSPHIGHO2_02_FULL_43_22</name>
    <dbReference type="NCBI Taxonomy" id="1802681"/>
    <lineage>
        <taxon>Bacteria</taxon>
        <taxon>Candidatus Yanofskyibacteriota</taxon>
    </lineage>
</organism>
<dbReference type="EMBL" id="MGJV01000045">
    <property type="protein sequence ID" value="OGN13111.1"/>
    <property type="molecule type" value="Genomic_DNA"/>
</dbReference>
<gene>
    <name evidence="2" type="ORF">A3J47_01315</name>
</gene>
<comment type="caution">
    <text evidence="2">The sequence shown here is derived from an EMBL/GenBank/DDBJ whole genome shotgun (WGS) entry which is preliminary data.</text>
</comment>
<keyword evidence="1" id="KW-0812">Transmembrane</keyword>
<name>A0A1F8FJC7_9BACT</name>
<proteinExistence type="predicted"/>
<keyword evidence="1" id="KW-1133">Transmembrane helix</keyword>
<feature type="transmembrane region" description="Helical" evidence="1">
    <location>
        <begin position="6"/>
        <end position="30"/>
    </location>
</feature>
<accession>A0A1F8FJC7</accession>
<keyword evidence="1" id="KW-0472">Membrane</keyword>
<evidence type="ECO:0000313" key="2">
    <source>
        <dbReference type="EMBL" id="OGN13111.1"/>
    </source>
</evidence>
<reference evidence="2 3" key="1">
    <citation type="journal article" date="2016" name="Nat. Commun.">
        <title>Thousands of microbial genomes shed light on interconnected biogeochemical processes in an aquifer system.</title>
        <authorList>
            <person name="Anantharaman K."/>
            <person name="Brown C.T."/>
            <person name="Hug L.A."/>
            <person name="Sharon I."/>
            <person name="Castelle C.J."/>
            <person name="Probst A.J."/>
            <person name="Thomas B.C."/>
            <person name="Singh A."/>
            <person name="Wilkins M.J."/>
            <person name="Karaoz U."/>
            <person name="Brodie E.L."/>
            <person name="Williams K.H."/>
            <person name="Hubbard S.S."/>
            <person name="Banfield J.F."/>
        </authorList>
    </citation>
    <scope>NUCLEOTIDE SEQUENCE [LARGE SCALE GENOMIC DNA]</scope>
</reference>
<dbReference type="Proteomes" id="UP000176581">
    <property type="component" value="Unassembled WGS sequence"/>
</dbReference>
<evidence type="ECO:0000313" key="3">
    <source>
        <dbReference type="Proteomes" id="UP000176581"/>
    </source>
</evidence>
<sequence length="132" mass="15094">MPRSKYVPIIIIGLSVVGFVVAVVGSSFLIDWLKRDRKGDFVDSDTYQAMFLTNDQIYFGRLKNISYDYLILSDVYYVKINESGAGQLVKLGVGEPHGPKDEMIINQDQVLFWENLRLDSQVVKTIQNMQQK</sequence>
<evidence type="ECO:0000256" key="1">
    <source>
        <dbReference type="SAM" id="Phobius"/>
    </source>
</evidence>